<dbReference type="AlphaFoldDB" id="A0A558ART2"/>
<accession>A0A558ART2</accession>
<sequence>MGRRIINSAAASLVTTLAVLTVSFLILLFSSAEIDRRTGYFGAIFFEGIPTSPDAFNMTFGISNIMPVIFTFIALTVTYYFILRLFSKKG</sequence>
<comment type="caution">
    <text evidence="2">The sequence shown here is derived from an EMBL/GenBank/DDBJ whole genome shotgun (WGS) entry which is preliminary data.</text>
</comment>
<keyword evidence="1" id="KW-0472">Membrane</keyword>
<gene>
    <name evidence="2" type="ORF">FO441_10745</name>
</gene>
<proteinExistence type="predicted"/>
<keyword evidence="1" id="KW-0812">Transmembrane</keyword>
<dbReference type="RefSeq" id="WP_145289877.1">
    <property type="nucleotide sequence ID" value="NZ_VMSJ01000005.1"/>
</dbReference>
<name>A0A558ART2_9STAP</name>
<organism evidence="2 3">
    <name type="scientific">Salinicoccus cyprini</name>
    <dbReference type="NCBI Taxonomy" id="2493691"/>
    <lineage>
        <taxon>Bacteria</taxon>
        <taxon>Bacillati</taxon>
        <taxon>Bacillota</taxon>
        <taxon>Bacilli</taxon>
        <taxon>Bacillales</taxon>
        <taxon>Staphylococcaceae</taxon>
        <taxon>Salinicoccus</taxon>
    </lineage>
</organism>
<protein>
    <submittedName>
        <fullName evidence="2">Uncharacterized protein</fullName>
    </submittedName>
</protein>
<evidence type="ECO:0000313" key="2">
    <source>
        <dbReference type="EMBL" id="TVT26969.1"/>
    </source>
</evidence>
<reference evidence="2 3" key="1">
    <citation type="submission" date="2019-07" db="EMBL/GenBank/DDBJ databases">
        <title>Salinicoccus cyprini sp. nov., isolated from gastro-intestinal tract of mirror carp, Cyprinus carpio var. specularis, collected from Gobind Sagar Reservoir, Himachal Pradesh, India.</title>
        <authorList>
            <person name="Talwar C."/>
            <person name="Singh A.K."/>
            <person name="Lal R."/>
            <person name="Negi R.K."/>
        </authorList>
    </citation>
    <scope>NUCLEOTIDE SEQUENCE [LARGE SCALE GENOMIC DNA]</scope>
    <source>
        <strain evidence="2 3">CT19</strain>
    </source>
</reference>
<dbReference type="Proteomes" id="UP000315103">
    <property type="component" value="Unassembled WGS sequence"/>
</dbReference>
<evidence type="ECO:0000313" key="3">
    <source>
        <dbReference type="Proteomes" id="UP000315103"/>
    </source>
</evidence>
<dbReference type="OrthoDB" id="5075413at2"/>
<feature type="transmembrane region" description="Helical" evidence="1">
    <location>
        <begin position="56"/>
        <end position="82"/>
    </location>
</feature>
<keyword evidence="3" id="KW-1185">Reference proteome</keyword>
<keyword evidence="1" id="KW-1133">Transmembrane helix</keyword>
<dbReference type="EMBL" id="VMSJ01000005">
    <property type="protein sequence ID" value="TVT26969.1"/>
    <property type="molecule type" value="Genomic_DNA"/>
</dbReference>
<evidence type="ECO:0000256" key="1">
    <source>
        <dbReference type="SAM" id="Phobius"/>
    </source>
</evidence>